<dbReference type="EMBL" id="JZWV01000395">
    <property type="protein sequence ID" value="KJY32747.1"/>
    <property type="molecule type" value="Genomic_DNA"/>
</dbReference>
<organism evidence="1 3">
    <name type="scientific">Streptomyces katrae</name>
    <dbReference type="NCBI Taxonomy" id="68223"/>
    <lineage>
        <taxon>Bacteria</taxon>
        <taxon>Bacillati</taxon>
        <taxon>Actinomycetota</taxon>
        <taxon>Actinomycetes</taxon>
        <taxon>Kitasatosporales</taxon>
        <taxon>Streptomycetaceae</taxon>
        <taxon>Streptomyces</taxon>
    </lineage>
</organism>
<comment type="caution">
    <text evidence="1">The sequence shown here is derived from an EMBL/GenBank/DDBJ whole genome shotgun (WGS) entry which is preliminary data.</text>
</comment>
<dbReference type="RefSeq" id="WP_045948028.1">
    <property type="nucleotide sequence ID" value="NZ_JZWV01000395.1"/>
</dbReference>
<evidence type="ECO:0000313" key="2">
    <source>
        <dbReference type="EMBL" id="KJY32750.1"/>
    </source>
</evidence>
<keyword evidence="3" id="KW-1185">Reference proteome</keyword>
<sequence>MHGPTSPARPRSRIVWETAALEAAARFLRDDLAGVRLLVESADLLPCGPRPAGTAAYGSPDVRRMHAGRYRLLYRVTAEGDTGGTAITVLHVGRIA</sequence>
<proteinExistence type="predicted"/>
<evidence type="ECO:0008006" key="4">
    <source>
        <dbReference type="Google" id="ProtNLM"/>
    </source>
</evidence>
<dbReference type="EMBL" id="JZWV01000395">
    <property type="protein sequence ID" value="KJY32750.1"/>
    <property type="molecule type" value="Genomic_DNA"/>
</dbReference>
<evidence type="ECO:0000313" key="1">
    <source>
        <dbReference type="EMBL" id="KJY32747.1"/>
    </source>
</evidence>
<evidence type="ECO:0000313" key="3">
    <source>
        <dbReference type="Proteomes" id="UP000033551"/>
    </source>
</evidence>
<dbReference type="AlphaFoldDB" id="A0A0F4JEH0"/>
<gene>
    <name evidence="1" type="ORF">VR44_15260</name>
    <name evidence="2" type="ORF">VR44_15275</name>
</gene>
<accession>A0A0F4JEH0</accession>
<dbReference type="OrthoDB" id="9812706at2"/>
<dbReference type="PATRIC" id="fig|68223.7.peg.7388"/>
<protein>
    <recommendedName>
        <fullName evidence="4">Plasmid stabilization protein</fullName>
    </recommendedName>
</protein>
<name>A0A0F4JEH0_9ACTN</name>
<dbReference type="Proteomes" id="UP000033551">
    <property type="component" value="Unassembled WGS sequence"/>
</dbReference>
<reference evidence="1 3" key="1">
    <citation type="submission" date="2015-02" db="EMBL/GenBank/DDBJ databases">
        <authorList>
            <person name="Ju K.-S."/>
            <person name="Doroghazi J.R."/>
            <person name="Metcalf W."/>
        </authorList>
    </citation>
    <scope>NUCLEOTIDE SEQUENCE [LARGE SCALE GENOMIC DNA]</scope>
    <source>
        <strain evidence="1 3">NRRL ISP-5550</strain>
    </source>
</reference>